<dbReference type="GO" id="GO:0000976">
    <property type="term" value="F:transcription cis-regulatory region binding"/>
    <property type="evidence" value="ECO:0007669"/>
    <property type="project" value="TreeGrafter"/>
</dbReference>
<comment type="cofactor">
    <cofactor evidence="2">
        <name>Mn(2+)</name>
        <dbReference type="ChEBI" id="CHEBI:29035"/>
    </cofactor>
    <cofactor evidence="2">
        <name>Fe(2+)</name>
        <dbReference type="ChEBI" id="CHEBI:29033"/>
    </cofactor>
    <text evidence="2">Binds 1 Mn(2+) or Fe(2+) ion per subunit.</text>
</comment>
<dbReference type="GO" id="GO:0045892">
    <property type="term" value="P:negative regulation of DNA-templated transcription"/>
    <property type="evidence" value="ECO:0007669"/>
    <property type="project" value="TreeGrafter"/>
</dbReference>
<accession>A0A518CRL7</accession>
<evidence type="ECO:0000313" key="3">
    <source>
        <dbReference type="EMBL" id="QDU81855.1"/>
    </source>
</evidence>
<keyword evidence="1" id="KW-0479">Metal-binding</keyword>
<dbReference type="GO" id="GO:1900376">
    <property type="term" value="P:regulation of secondary metabolite biosynthetic process"/>
    <property type="evidence" value="ECO:0007669"/>
    <property type="project" value="TreeGrafter"/>
</dbReference>
<dbReference type="Gene3D" id="1.10.10.10">
    <property type="entry name" value="Winged helix-like DNA-binding domain superfamily/Winged helix DNA-binding domain"/>
    <property type="match status" value="1"/>
</dbReference>
<dbReference type="RefSeq" id="WP_231742552.1">
    <property type="nucleotide sequence ID" value="NZ_CP036281.1"/>
</dbReference>
<organism evidence="3 4">
    <name type="scientific">Polystyrenella longa</name>
    <dbReference type="NCBI Taxonomy" id="2528007"/>
    <lineage>
        <taxon>Bacteria</taxon>
        <taxon>Pseudomonadati</taxon>
        <taxon>Planctomycetota</taxon>
        <taxon>Planctomycetia</taxon>
        <taxon>Planctomycetales</taxon>
        <taxon>Planctomycetaceae</taxon>
        <taxon>Polystyrenella</taxon>
    </lineage>
</organism>
<sequence>MVSELKTPHGNKNDYLNSKLSEPETEELRLVLKEVGLRCTKARLTVIQELKQASVPVSHAELADKLVPLGFDKATVFRNLVDLADAGLLRRIELGDHVWRFEWIAQETGSDEHPHFLCIVCGDVSCLRDLAFELPQLASADVFGEVTEILLKGQCSKCLTAAT</sequence>
<evidence type="ECO:0000256" key="1">
    <source>
        <dbReference type="PIRSR" id="PIRSR602481-1"/>
    </source>
</evidence>
<keyword evidence="2" id="KW-0408">Iron</keyword>
<dbReference type="Pfam" id="PF01475">
    <property type="entry name" value="FUR"/>
    <property type="match status" value="1"/>
</dbReference>
<evidence type="ECO:0000313" key="4">
    <source>
        <dbReference type="Proteomes" id="UP000317178"/>
    </source>
</evidence>
<dbReference type="EMBL" id="CP036281">
    <property type="protein sequence ID" value="QDU81855.1"/>
    <property type="molecule type" value="Genomic_DNA"/>
</dbReference>
<feature type="binding site" evidence="2">
    <location>
        <position position="133"/>
    </location>
    <ligand>
        <name>Fe cation</name>
        <dbReference type="ChEBI" id="CHEBI:24875"/>
    </ligand>
</feature>
<comment type="cofactor">
    <cofactor evidence="1">
        <name>Zn(2+)</name>
        <dbReference type="ChEBI" id="CHEBI:29105"/>
    </cofactor>
    <text evidence="1">Binds 1 zinc ion per subunit.</text>
</comment>
<feature type="binding site" evidence="1">
    <location>
        <position position="155"/>
    </location>
    <ligand>
        <name>Zn(2+)</name>
        <dbReference type="ChEBI" id="CHEBI:29105"/>
    </ligand>
</feature>
<reference evidence="3 4" key="1">
    <citation type="submission" date="2019-02" db="EMBL/GenBank/DDBJ databases">
        <title>Deep-cultivation of Planctomycetes and their phenomic and genomic characterization uncovers novel biology.</title>
        <authorList>
            <person name="Wiegand S."/>
            <person name="Jogler M."/>
            <person name="Boedeker C."/>
            <person name="Pinto D."/>
            <person name="Vollmers J."/>
            <person name="Rivas-Marin E."/>
            <person name="Kohn T."/>
            <person name="Peeters S.H."/>
            <person name="Heuer A."/>
            <person name="Rast P."/>
            <person name="Oberbeckmann S."/>
            <person name="Bunk B."/>
            <person name="Jeske O."/>
            <person name="Meyerdierks A."/>
            <person name="Storesund J.E."/>
            <person name="Kallscheuer N."/>
            <person name="Luecker S."/>
            <person name="Lage O.M."/>
            <person name="Pohl T."/>
            <person name="Merkel B.J."/>
            <person name="Hornburger P."/>
            <person name="Mueller R.-W."/>
            <person name="Bruemmer F."/>
            <person name="Labrenz M."/>
            <person name="Spormann A.M."/>
            <person name="Op den Camp H."/>
            <person name="Overmann J."/>
            <person name="Amann R."/>
            <person name="Jetten M.S.M."/>
            <person name="Mascher T."/>
            <person name="Medema M.H."/>
            <person name="Devos D.P."/>
            <person name="Kaster A.-K."/>
            <person name="Ovreas L."/>
            <person name="Rohde M."/>
            <person name="Galperin M.Y."/>
            <person name="Jogler C."/>
        </authorList>
    </citation>
    <scope>NUCLEOTIDE SEQUENCE [LARGE SCALE GENOMIC DNA]</scope>
    <source>
        <strain evidence="3 4">Pla110</strain>
    </source>
</reference>
<feature type="binding site" evidence="1">
    <location>
        <position position="118"/>
    </location>
    <ligand>
        <name>Zn(2+)</name>
        <dbReference type="ChEBI" id="CHEBI:29105"/>
    </ligand>
</feature>
<evidence type="ECO:0000256" key="2">
    <source>
        <dbReference type="PIRSR" id="PIRSR602481-2"/>
    </source>
</evidence>
<feature type="binding site" evidence="1">
    <location>
        <position position="121"/>
    </location>
    <ligand>
        <name>Zn(2+)</name>
        <dbReference type="ChEBI" id="CHEBI:29105"/>
    </ligand>
</feature>
<feature type="binding site" evidence="1">
    <location>
        <position position="158"/>
    </location>
    <ligand>
        <name>Zn(2+)</name>
        <dbReference type="ChEBI" id="CHEBI:29105"/>
    </ligand>
</feature>
<keyword evidence="1" id="KW-0862">Zinc</keyword>
<dbReference type="PANTHER" id="PTHR33202:SF7">
    <property type="entry name" value="FERRIC UPTAKE REGULATION PROTEIN"/>
    <property type="match status" value="1"/>
</dbReference>
<gene>
    <name evidence="3" type="primary">fur_2</name>
    <name evidence="3" type="ORF">Pla110_36060</name>
</gene>
<keyword evidence="4" id="KW-1185">Reference proteome</keyword>
<proteinExistence type="predicted"/>
<dbReference type="InterPro" id="IPR036388">
    <property type="entry name" value="WH-like_DNA-bd_sf"/>
</dbReference>
<name>A0A518CRL7_9PLAN</name>
<dbReference type="PANTHER" id="PTHR33202">
    <property type="entry name" value="ZINC UPTAKE REGULATION PROTEIN"/>
    <property type="match status" value="1"/>
</dbReference>
<dbReference type="InterPro" id="IPR002481">
    <property type="entry name" value="FUR"/>
</dbReference>
<dbReference type="InterPro" id="IPR036390">
    <property type="entry name" value="WH_DNA-bd_sf"/>
</dbReference>
<dbReference type="AlphaFoldDB" id="A0A518CRL7"/>
<protein>
    <submittedName>
        <fullName evidence="3">Ferric uptake regulation protein</fullName>
    </submittedName>
</protein>
<dbReference type="SUPFAM" id="SSF46785">
    <property type="entry name" value="Winged helix' DNA-binding domain"/>
    <property type="match status" value="1"/>
</dbReference>
<dbReference type="Proteomes" id="UP000317178">
    <property type="component" value="Chromosome"/>
</dbReference>
<dbReference type="KEGG" id="plon:Pla110_36060"/>
<dbReference type="GO" id="GO:0008270">
    <property type="term" value="F:zinc ion binding"/>
    <property type="evidence" value="ECO:0007669"/>
    <property type="project" value="TreeGrafter"/>
</dbReference>
<dbReference type="GO" id="GO:0003700">
    <property type="term" value="F:DNA-binding transcription factor activity"/>
    <property type="evidence" value="ECO:0007669"/>
    <property type="project" value="InterPro"/>
</dbReference>